<dbReference type="OrthoDB" id="9977870at2759"/>
<dbReference type="GO" id="GO:0008270">
    <property type="term" value="F:zinc ion binding"/>
    <property type="evidence" value="ECO:0007669"/>
    <property type="project" value="UniProtKB-KW"/>
</dbReference>
<evidence type="ECO:0000259" key="5">
    <source>
        <dbReference type="Pfam" id="PF01485"/>
    </source>
</evidence>
<dbReference type="Gene3D" id="2.20.25.20">
    <property type="match status" value="1"/>
</dbReference>
<keyword evidence="1" id="KW-0479">Metal-binding</keyword>
<dbReference type="InterPro" id="IPR002867">
    <property type="entry name" value="IBR_dom"/>
</dbReference>
<feature type="domain" description="IBR" evidence="5">
    <location>
        <begin position="31"/>
        <end position="97"/>
    </location>
</feature>
<name>A0A167C5E0_9HYPO</name>
<evidence type="ECO:0000313" key="7">
    <source>
        <dbReference type="Proteomes" id="UP000076863"/>
    </source>
</evidence>
<evidence type="ECO:0000256" key="2">
    <source>
        <dbReference type="ARBA" id="ARBA00022771"/>
    </source>
</evidence>
<dbReference type="Proteomes" id="UP000076863">
    <property type="component" value="Unassembled WGS sequence"/>
</dbReference>
<keyword evidence="4" id="KW-0862">Zinc</keyword>
<dbReference type="CDD" id="cd20335">
    <property type="entry name" value="BRcat_RBR"/>
    <property type="match status" value="1"/>
</dbReference>
<keyword evidence="3" id="KW-0833">Ubl conjugation pathway</keyword>
<dbReference type="EMBL" id="AZHA01000018">
    <property type="protein sequence ID" value="OAA40792.1"/>
    <property type="molecule type" value="Genomic_DNA"/>
</dbReference>
<dbReference type="SUPFAM" id="SSF57850">
    <property type="entry name" value="RING/U-box"/>
    <property type="match status" value="1"/>
</dbReference>
<comment type="caution">
    <text evidence="6">The sequence shown here is derived from an EMBL/GenBank/DDBJ whole genome shotgun (WGS) entry which is preliminary data.</text>
</comment>
<evidence type="ECO:0000256" key="1">
    <source>
        <dbReference type="ARBA" id="ARBA00022723"/>
    </source>
</evidence>
<evidence type="ECO:0000256" key="3">
    <source>
        <dbReference type="ARBA" id="ARBA00022786"/>
    </source>
</evidence>
<gene>
    <name evidence="6" type="ORF">BBO_05849</name>
</gene>
<proteinExistence type="predicted"/>
<dbReference type="Pfam" id="PF01485">
    <property type="entry name" value="IBR"/>
    <property type="match status" value="1"/>
</dbReference>
<dbReference type="AlphaFoldDB" id="A0A167C5E0"/>
<evidence type="ECO:0000256" key="4">
    <source>
        <dbReference type="ARBA" id="ARBA00022833"/>
    </source>
</evidence>
<reference evidence="6 7" key="1">
    <citation type="journal article" date="2016" name="Genome Biol. Evol.">
        <title>Divergent and convergent evolution of fungal pathogenicity.</title>
        <authorList>
            <person name="Shang Y."/>
            <person name="Xiao G."/>
            <person name="Zheng P."/>
            <person name="Cen K."/>
            <person name="Zhan S."/>
            <person name="Wang C."/>
        </authorList>
    </citation>
    <scope>NUCLEOTIDE SEQUENCE [LARGE SCALE GENOMIC DNA]</scope>
    <source>
        <strain evidence="6 7">RCEF 3172</strain>
    </source>
</reference>
<keyword evidence="7" id="KW-1185">Reference proteome</keyword>
<protein>
    <submittedName>
        <fullName evidence="6">IBR domain-containing protein</fullName>
    </submittedName>
</protein>
<accession>A0A167C5E0</accession>
<keyword evidence="2" id="KW-0863">Zinc-finger</keyword>
<sequence>MSITDPQHMPPRCCSQEHIPLRYVGQLFDEDFKKTWNRKFTEYTTRNRLYCPSRKCGEWIMPDSIRRENGRKVARCGRCKTKVCGSCGGKYHSSSQCPNDEDTAKFLDQAADEVDVVRNSV</sequence>
<evidence type="ECO:0000313" key="6">
    <source>
        <dbReference type="EMBL" id="OAA40792.1"/>
    </source>
</evidence>
<organism evidence="6 7">
    <name type="scientific">Beauveria brongniartii RCEF 3172</name>
    <dbReference type="NCBI Taxonomy" id="1081107"/>
    <lineage>
        <taxon>Eukaryota</taxon>
        <taxon>Fungi</taxon>
        <taxon>Dikarya</taxon>
        <taxon>Ascomycota</taxon>
        <taxon>Pezizomycotina</taxon>
        <taxon>Sordariomycetes</taxon>
        <taxon>Hypocreomycetidae</taxon>
        <taxon>Hypocreales</taxon>
        <taxon>Cordycipitaceae</taxon>
        <taxon>Beauveria</taxon>
        <taxon>Beauveria brongniartii</taxon>
    </lineage>
</organism>